<dbReference type="Proteomes" id="UP000604161">
    <property type="component" value="Unassembled WGS sequence"/>
</dbReference>
<dbReference type="SUPFAM" id="SSF109604">
    <property type="entry name" value="HD-domain/PDEase-like"/>
    <property type="match status" value="1"/>
</dbReference>
<dbReference type="InterPro" id="IPR001633">
    <property type="entry name" value="EAL_dom"/>
</dbReference>
<feature type="domain" description="EAL" evidence="1">
    <location>
        <begin position="1"/>
        <end position="214"/>
    </location>
</feature>
<evidence type="ECO:0000259" key="2">
    <source>
        <dbReference type="PROSITE" id="PS51833"/>
    </source>
</evidence>
<dbReference type="InterPro" id="IPR052340">
    <property type="entry name" value="RNase_Y/CdgJ"/>
</dbReference>
<accession>A0ABR8P2M4</accession>
<dbReference type="Gene3D" id="3.20.20.450">
    <property type="entry name" value="EAL domain"/>
    <property type="match status" value="1"/>
</dbReference>
<dbReference type="SMART" id="SM00052">
    <property type="entry name" value="EAL"/>
    <property type="match status" value="1"/>
</dbReference>
<dbReference type="PANTHER" id="PTHR33525:SF4">
    <property type="entry name" value="CYCLIC DI-GMP PHOSPHODIESTERASE CDGJ"/>
    <property type="match status" value="1"/>
</dbReference>
<dbReference type="SUPFAM" id="SSF141868">
    <property type="entry name" value="EAL domain-like"/>
    <property type="match status" value="1"/>
</dbReference>
<dbReference type="PIRSF" id="PIRSF003180">
    <property type="entry name" value="DiGMPpdiest_YuxH"/>
    <property type="match status" value="1"/>
</dbReference>
<gene>
    <name evidence="3" type="ORF">IF202_15995</name>
</gene>
<dbReference type="EMBL" id="JACYFC010000007">
    <property type="protein sequence ID" value="MBD5772536.1"/>
    <property type="molecule type" value="Genomic_DNA"/>
</dbReference>
<evidence type="ECO:0000313" key="4">
    <source>
        <dbReference type="Proteomes" id="UP000604161"/>
    </source>
</evidence>
<proteinExistence type="predicted"/>
<dbReference type="Gene3D" id="1.10.3210.10">
    <property type="entry name" value="Hypothetical protein af1432"/>
    <property type="match status" value="1"/>
</dbReference>
<reference evidence="3 4" key="1">
    <citation type="submission" date="2020-09" db="EMBL/GenBank/DDBJ databases">
        <title>Marinomonas sp. nov., isolated from the cysticercosis algae of Qingdao, China.</title>
        <authorList>
            <person name="Sun X."/>
        </authorList>
    </citation>
    <scope>NUCLEOTIDE SEQUENCE [LARGE SCALE GENOMIC DNA]</scope>
    <source>
        <strain evidence="3 4">SM2066</strain>
    </source>
</reference>
<name>A0ABR8P2M4_9GAMM</name>
<organism evidence="3 4">
    <name type="scientific">Marinomonas colpomeniae</name>
    <dbReference type="NCBI Taxonomy" id="2774408"/>
    <lineage>
        <taxon>Bacteria</taxon>
        <taxon>Pseudomonadati</taxon>
        <taxon>Pseudomonadota</taxon>
        <taxon>Gammaproteobacteria</taxon>
        <taxon>Oceanospirillales</taxon>
        <taxon>Oceanospirillaceae</taxon>
        <taxon>Marinomonas</taxon>
    </lineage>
</organism>
<dbReference type="Pfam" id="PF08668">
    <property type="entry name" value="HDOD"/>
    <property type="match status" value="1"/>
</dbReference>
<evidence type="ECO:0000313" key="3">
    <source>
        <dbReference type="EMBL" id="MBD5772536.1"/>
    </source>
</evidence>
<comment type="caution">
    <text evidence="3">The sequence shown here is derived from an EMBL/GenBank/DDBJ whole genome shotgun (WGS) entry which is preliminary data.</text>
</comment>
<sequence length="406" mass="45458">MTENILSMHSNVALARQPIVDSRLAVVGYELLYRGSESATQADVVDEVGATAQVISASLFELGMENIVGTNKAFINFPRTYLLSPNGIPINKDNVVIEVLENAGFDALLLSSLRRWVAAGYSIALDDFVFETKLTPFVELADYIKLDILALGHDGFHQQVDALRGFDVKIIAEKVEAWEDYQFCRLLGVEYFQGYFFERPEVMTSKTSNVNSLTLLQLMSSLLNTSSLSVDELERIVSQDAGLVHKLLRYLNSPLTGLVASVDSVRLAIMLIGADRLKSLTNILLMSEMVGDKHVLLEQIMVRAKHAEFFALRRGYNNQDKYFLAGMLSMMDVCTGMKLDVVLGELPLPNEFINAIVHRSGRVGQTLDLVEHYSHNQEIEERQNLVDLKDTYLNAIKWVDDFLIAV</sequence>
<protein>
    <submittedName>
        <fullName evidence="3">HDOD domain-containing protein</fullName>
    </submittedName>
</protein>
<evidence type="ECO:0000259" key="1">
    <source>
        <dbReference type="PROSITE" id="PS50883"/>
    </source>
</evidence>
<feature type="domain" description="HDOD" evidence="2">
    <location>
        <begin position="208"/>
        <end position="402"/>
    </location>
</feature>
<dbReference type="InterPro" id="IPR035919">
    <property type="entry name" value="EAL_sf"/>
</dbReference>
<dbReference type="Pfam" id="PF00563">
    <property type="entry name" value="EAL"/>
    <property type="match status" value="1"/>
</dbReference>
<dbReference type="PROSITE" id="PS50883">
    <property type="entry name" value="EAL"/>
    <property type="match status" value="1"/>
</dbReference>
<dbReference type="InterPro" id="IPR013976">
    <property type="entry name" value="HDOD"/>
</dbReference>
<dbReference type="InterPro" id="IPR014408">
    <property type="entry name" value="dGMP_Pdiesterase_EAL/HD-GYP"/>
</dbReference>
<keyword evidence="4" id="KW-1185">Reference proteome</keyword>
<dbReference type="RefSeq" id="WP_191595925.1">
    <property type="nucleotide sequence ID" value="NZ_JACYFC010000007.1"/>
</dbReference>
<dbReference type="PANTHER" id="PTHR33525">
    <property type="match status" value="1"/>
</dbReference>
<dbReference type="PROSITE" id="PS51833">
    <property type="entry name" value="HDOD"/>
    <property type="match status" value="1"/>
</dbReference>